<dbReference type="PROSITE" id="PS00039">
    <property type="entry name" value="DEAD_ATP_HELICASE"/>
    <property type="match status" value="1"/>
</dbReference>
<keyword evidence="2" id="KW-0067">ATP-binding</keyword>
<dbReference type="SUPFAM" id="SSF52540">
    <property type="entry name" value="P-loop containing nucleoside triphosphate hydrolases"/>
    <property type="match status" value="1"/>
</dbReference>
<name>A0ABR9CH40_9HYPH</name>
<keyword evidence="2" id="KW-0547">Nucleotide-binding</keyword>
<dbReference type="GO" id="GO:0005524">
    <property type="term" value="F:ATP binding"/>
    <property type="evidence" value="ECO:0007669"/>
    <property type="project" value="UniProtKB-KW"/>
</dbReference>
<protein>
    <submittedName>
        <fullName evidence="2">ATP-binding protein</fullName>
    </submittedName>
</protein>
<dbReference type="PANTHER" id="PTHR35894:SF5">
    <property type="entry name" value="MU-LIKE PROPHAGE FLUMU DNA TRANSPOSITION PROTEIN B"/>
    <property type="match status" value="1"/>
</dbReference>
<organism evidence="2 3">
    <name type="scientific">Roseibium litorale</name>
    <dbReference type="NCBI Taxonomy" id="2803841"/>
    <lineage>
        <taxon>Bacteria</taxon>
        <taxon>Pseudomonadati</taxon>
        <taxon>Pseudomonadota</taxon>
        <taxon>Alphaproteobacteria</taxon>
        <taxon>Hyphomicrobiales</taxon>
        <taxon>Stappiaceae</taxon>
        <taxon>Roseibium</taxon>
    </lineage>
</organism>
<reference evidence="2 3" key="2">
    <citation type="journal article" date="2021" name="Int. J. Syst. Evol. Microbiol.">
        <title>Roseibium litorale sp. nov., isolated from a tidal flat sediment and proposal for the reclassification of Labrenzia polysiphoniae as Roseibium polysiphoniae comb. nov.</title>
        <authorList>
            <person name="Liu Y."/>
            <person name="Pei T."/>
            <person name="Du J."/>
            <person name="Chao M."/>
            <person name="Deng M.R."/>
            <person name="Zhu H."/>
        </authorList>
    </citation>
    <scope>NUCLEOTIDE SEQUENCE [LARGE SCALE GENOMIC DNA]</scope>
    <source>
        <strain evidence="2 3">4C16A</strain>
    </source>
</reference>
<evidence type="ECO:0000259" key="1">
    <source>
        <dbReference type="Pfam" id="PF13401"/>
    </source>
</evidence>
<sequence length="256" mass="28644">MDILDTKVNQTVHQQSNYAALENVARLFGLVSKLQSRSGGLPGIGVFHGPSGYGKTISTIFAQNRTRALLLQIGDSWTRKKLLEKLLEELGETGRKGSIANMAEWAIECLAEDPDRPLIIDEADKLVDKGMIELLRELYEHAQVPVLLIGEELLPEKLMKHERVHNRVLSWVAAQPCNASDARKLADIYCRGIRLSDDLIDLIVEKSGGVARRICVNLDQIREEALLSSQEVYDTQYFAPGFFYTGEPRSRGRRAA</sequence>
<accession>A0ABR9CH40</accession>
<dbReference type="Pfam" id="PF13401">
    <property type="entry name" value="AAA_22"/>
    <property type="match status" value="1"/>
</dbReference>
<dbReference type="Gene3D" id="3.40.50.300">
    <property type="entry name" value="P-loop containing nucleotide triphosphate hydrolases"/>
    <property type="match status" value="1"/>
</dbReference>
<dbReference type="InterPro" id="IPR052026">
    <property type="entry name" value="ExeA_AAA_ATPase_DNA-bind"/>
</dbReference>
<dbReference type="InterPro" id="IPR000629">
    <property type="entry name" value="RNA-helicase_DEAD-box_CS"/>
</dbReference>
<comment type="caution">
    <text evidence="2">The sequence shown here is derived from an EMBL/GenBank/DDBJ whole genome shotgun (WGS) entry which is preliminary data.</text>
</comment>
<dbReference type="PANTHER" id="PTHR35894">
    <property type="entry name" value="GENERAL SECRETION PATHWAY PROTEIN A-RELATED"/>
    <property type="match status" value="1"/>
</dbReference>
<evidence type="ECO:0000313" key="2">
    <source>
        <dbReference type="EMBL" id="MBD8890176.1"/>
    </source>
</evidence>
<reference evidence="3" key="1">
    <citation type="submission" date="2020-09" db="EMBL/GenBank/DDBJ databases">
        <title>The genome sequence of strain Labrenzia suaedae 4C16A.</title>
        <authorList>
            <person name="Liu Y."/>
        </authorList>
    </citation>
    <scope>NUCLEOTIDE SEQUENCE [LARGE SCALE GENOMIC DNA]</scope>
    <source>
        <strain evidence="3">4C16A</strain>
    </source>
</reference>
<dbReference type="InterPro" id="IPR049945">
    <property type="entry name" value="AAA_22"/>
</dbReference>
<dbReference type="Proteomes" id="UP000632063">
    <property type="component" value="Unassembled WGS sequence"/>
</dbReference>
<dbReference type="EMBL" id="JACYXI010000001">
    <property type="protein sequence ID" value="MBD8890176.1"/>
    <property type="molecule type" value="Genomic_DNA"/>
</dbReference>
<gene>
    <name evidence="2" type="ORF">IG616_01330</name>
</gene>
<dbReference type="InterPro" id="IPR027417">
    <property type="entry name" value="P-loop_NTPase"/>
</dbReference>
<evidence type="ECO:0000313" key="3">
    <source>
        <dbReference type="Proteomes" id="UP000632063"/>
    </source>
</evidence>
<feature type="domain" description="ORC1/DEAH AAA+ ATPase" evidence="1">
    <location>
        <begin position="42"/>
        <end position="156"/>
    </location>
</feature>
<keyword evidence="3" id="KW-1185">Reference proteome</keyword>
<proteinExistence type="predicted"/>